<reference evidence="2 3" key="1">
    <citation type="submission" date="2019-02" db="EMBL/GenBank/DDBJ databases">
        <title>Deep-cultivation of Planctomycetes and their phenomic and genomic characterization uncovers novel biology.</title>
        <authorList>
            <person name="Wiegand S."/>
            <person name="Jogler M."/>
            <person name="Boedeker C."/>
            <person name="Pinto D."/>
            <person name="Vollmers J."/>
            <person name="Rivas-Marin E."/>
            <person name="Kohn T."/>
            <person name="Peeters S.H."/>
            <person name="Heuer A."/>
            <person name="Rast P."/>
            <person name="Oberbeckmann S."/>
            <person name="Bunk B."/>
            <person name="Jeske O."/>
            <person name="Meyerdierks A."/>
            <person name="Storesund J.E."/>
            <person name="Kallscheuer N."/>
            <person name="Luecker S."/>
            <person name="Lage O.M."/>
            <person name="Pohl T."/>
            <person name="Merkel B.J."/>
            <person name="Hornburger P."/>
            <person name="Mueller R.-W."/>
            <person name="Bruemmer F."/>
            <person name="Labrenz M."/>
            <person name="Spormann A.M."/>
            <person name="Op den Camp H."/>
            <person name="Overmann J."/>
            <person name="Amann R."/>
            <person name="Jetten M.S.M."/>
            <person name="Mascher T."/>
            <person name="Medema M.H."/>
            <person name="Devos D.P."/>
            <person name="Kaster A.-K."/>
            <person name="Ovreas L."/>
            <person name="Rohde M."/>
            <person name="Galperin M.Y."/>
            <person name="Jogler C."/>
        </authorList>
    </citation>
    <scope>NUCLEOTIDE SEQUENCE [LARGE SCALE GENOMIC DNA]</scope>
    <source>
        <strain evidence="2 3">ElP</strain>
    </source>
</reference>
<keyword evidence="3" id="KW-1185">Reference proteome</keyword>
<dbReference type="Proteomes" id="UP000317835">
    <property type="component" value="Chromosome"/>
</dbReference>
<evidence type="ECO:0000313" key="3">
    <source>
        <dbReference type="Proteomes" id="UP000317835"/>
    </source>
</evidence>
<accession>A0A518H809</accession>
<dbReference type="KEGG" id="tpla:ElP_48260"/>
<evidence type="ECO:0000256" key="1">
    <source>
        <dbReference type="SAM" id="Phobius"/>
    </source>
</evidence>
<organism evidence="2 3">
    <name type="scientific">Tautonia plasticadhaerens</name>
    <dbReference type="NCBI Taxonomy" id="2527974"/>
    <lineage>
        <taxon>Bacteria</taxon>
        <taxon>Pseudomonadati</taxon>
        <taxon>Planctomycetota</taxon>
        <taxon>Planctomycetia</taxon>
        <taxon>Isosphaerales</taxon>
        <taxon>Isosphaeraceae</taxon>
        <taxon>Tautonia</taxon>
    </lineage>
</organism>
<keyword evidence="1" id="KW-0812">Transmembrane</keyword>
<feature type="transmembrane region" description="Helical" evidence="1">
    <location>
        <begin position="51"/>
        <end position="76"/>
    </location>
</feature>
<proteinExistence type="predicted"/>
<sequence>MGSTGRTAGGHRLSLADVLAMVAAVAVGLALDRASAPTLFTRSASNLGDRLSILAIILTPCVVLGLMALLVVRVLLPRLRWRPPDRLGLSLVAVGISLAMVVGLMSLVMRAVVGLAQ</sequence>
<evidence type="ECO:0000313" key="2">
    <source>
        <dbReference type="EMBL" id="QDV36896.1"/>
    </source>
</evidence>
<name>A0A518H809_9BACT</name>
<gene>
    <name evidence="2" type="ORF">ElP_48260</name>
</gene>
<feature type="transmembrane region" description="Helical" evidence="1">
    <location>
        <begin position="88"/>
        <end position="113"/>
    </location>
</feature>
<keyword evidence="1" id="KW-1133">Transmembrane helix</keyword>
<feature type="transmembrane region" description="Helical" evidence="1">
    <location>
        <begin position="12"/>
        <end position="31"/>
    </location>
</feature>
<protein>
    <submittedName>
        <fullName evidence="2">Uncharacterized protein</fullName>
    </submittedName>
</protein>
<dbReference type="EMBL" id="CP036426">
    <property type="protein sequence ID" value="QDV36896.1"/>
    <property type="molecule type" value="Genomic_DNA"/>
</dbReference>
<keyword evidence="1" id="KW-0472">Membrane</keyword>
<dbReference type="AlphaFoldDB" id="A0A518H809"/>